<evidence type="ECO:0000256" key="2">
    <source>
        <dbReference type="ARBA" id="ARBA00022692"/>
    </source>
</evidence>
<keyword evidence="8" id="KW-1185">Reference proteome</keyword>
<keyword evidence="4 6" id="KW-0472">Membrane</keyword>
<feature type="transmembrane region" description="Helical" evidence="6">
    <location>
        <begin position="64"/>
        <end position="84"/>
    </location>
</feature>
<dbReference type="EMBL" id="JAULSR010000002">
    <property type="protein sequence ID" value="KAK0628368.1"/>
    <property type="molecule type" value="Genomic_DNA"/>
</dbReference>
<evidence type="ECO:0000256" key="4">
    <source>
        <dbReference type="ARBA" id="ARBA00023136"/>
    </source>
</evidence>
<dbReference type="SUPFAM" id="SSF103473">
    <property type="entry name" value="MFS general substrate transporter"/>
    <property type="match status" value="1"/>
</dbReference>
<feature type="transmembrane region" description="Helical" evidence="6">
    <location>
        <begin position="38"/>
        <end position="57"/>
    </location>
</feature>
<proteinExistence type="predicted"/>
<comment type="subcellular location">
    <subcellularLocation>
        <location evidence="1">Membrane</location>
        <topology evidence="1">Multi-pass membrane protein</topology>
    </subcellularLocation>
</comment>
<evidence type="ECO:0000313" key="7">
    <source>
        <dbReference type="EMBL" id="KAK0628368.1"/>
    </source>
</evidence>
<dbReference type="PANTHER" id="PTHR23501">
    <property type="entry name" value="MAJOR FACILITATOR SUPERFAMILY"/>
    <property type="match status" value="1"/>
</dbReference>
<evidence type="ECO:0000256" key="3">
    <source>
        <dbReference type="ARBA" id="ARBA00022989"/>
    </source>
</evidence>
<comment type="caution">
    <text evidence="7">The sequence shown here is derived from an EMBL/GenBank/DDBJ whole genome shotgun (WGS) entry which is preliminary data.</text>
</comment>
<evidence type="ECO:0000256" key="6">
    <source>
        <dbReference type="SAM" id="Phobius"/>
    </source>
</evidence>
<keyword evidence="3 6" id="KW-1133">Transmembrane helix</keyword>
<feature type="compositionally biased region" description="Basic and acidic residues" evidence="5">
    <location>
        <begin position="239"/>
        <end position="255"/>
    </location>
</feature>
<name>A0AA39X6V6_9PEZI</name>
<dbReference type="InterPro" id="IPR036259">
    <property type="entry name" value="MFS_trans_sf"/>
</dbReference>
<feature type="transmembrane region" description="Helical" evidence="6">
    <location>
        <begin position="123"/>
        <end position="148"/>
    </location>
</feature>
<dbReference type="AlphaFoldDB" id="A0AA39X6V6"/>
<feature type="region of interest" description="Disordered" evidence="5">
    <location>
        <begin position="239"/>
        <end position="269"/>
    </location>
</feature>
<protein>
    <submittedName>
        <fullName evidence="7">Uncharacterized protein</fullName>
    </submittedName>
</protein>
<dbReference type="GO" id="GO:0005886">
    <property type="term" value="C:plasma membrane"/>
    <property type="evidence" value="ECO:0007669"/>
    <property type="project" value="TreeGrafter"/>
</dbReference>
<sequence>MGALVLFGLNMSLQTDGYYLPIFFQSTQGVSVAMSGVRYIAMIGPMVFGVIIVGGLVSTWGHYVPYLVGGIVVTSVASGLLTTIDTSTSTAKWAAYMVRPSLIPKTCQLSMGTQCSFYHIDSMLLLTCFVLAIAVFTGQLGGAIGIAVGQNLLISELRAAVLRSGLPISPNDVIRAGATGLTAIAPTPEVLQALREAYASAVRPTLILALAAACFALPSGCAMERVNIKRIAEEKQRVKRQGMEERKLEEPEKPAGLDAGVDMRGSIDV</sequence>
<evidence type="ECO:0000313" key="8">
    <source>
        <dbReference type="Proteomes" id="UP001174934"/>
    </source>
</evidence>
<dbReference type="Proteomes" id="UP001174934">
    <property type="component" value="Unassembled WGS sequence"/>
</dbReference>
<evidence type="ECO:0000256" key="1">
    <source>
        <dbReference type="ARBA" id="ARBA00004141"/>
    </source>
</evidence>
<organism evidence="7 8">
    <name type="scientific">Bombardia bombarda</name>
    <dbReference type="NCBI Taxonomy" id="252184"/>
    <lineage>
        <taxon>Eukaryota</taxon>
        <taxon>Fungi</taxon>
        <taxon>Dikarya</taxon>
        <taxon>Ascomycota</taxon>
        <taxon>Pezizomycotina</taxon>
        <taxon>Sordariomycetes</taxon>
        <taxon>Sordariomycetidae</taxon>
        <taxon>Sordariales</taxon>
        <taxon>Lasiosphaeriaceae</taxon>
        <taxon>Bombardia</taxon>
    </lineage>
</organism>
<dbReference type="PANTHER" id="PTHR23501:SF199">
    <property type="entry name" value="MFS EFFLUX TRANSPORTER INPD-RELATED"/>
    <property type="match status" value="1"/>
</dbReference>
<keyword evidence="2 6" id="KW-0812">Transmembrane</keyword>
<dbReference type="GO" id="GO:0022857">
    <property type="term" value="F:transmembrane transporter activity"/>
    <property type="evidence" value="ECO:0007669"/>
    <property type="project" value="TreeGrafter"/>
</dbReference>
<reference evidence="7" key="1">
    <citation type="submission" date="2023-06" db="EMBL/GenBank/DDBJ databases">
        <title>Genome-scale phylogeny and comparative genomics of the fungal order Sordariales.</title>
        <authorList>
            <consortium name="Lawrence Berkeley National Laboratory"/>
            <person name="Hensen N."/>
            <person name="Bonometti L."/>
            <person name="Westerberg I."/>
            <person name="Brannstrom I.O."/>
            <person name="Guillou S."/>
            <person name="Cros-Aarteil S."/>
            <person name="Calhoun S."/>
            <person name="Haridas S."/>
            <person name="Kuo A."/>
            <person name="Mondo S."/>
            <person name="Pangilinan J."/>
            <person name="Riley R."/>
            <person name="LaButti K."/>
            <person name="Andreopoulos B."/>
            <person name="Lipzen A."/>
            <person name="Chen C."/>
            <person name="Yanf M."/>
            <person name="Daum C."/>
            <person name="Ng V."/>
            <person name="Clum A."/>
            <person name="Steindorff A."/>
            <person name="Ohm R."/>
            <person name="Martin F."/>
            <person name="Silar P."/>
            <person name="Natvig D."/>
            <person name="Lalanne C."/>
            <person name="Gautier V."/>
            <person name="Ament-velasquez S.L."/>
            <person name="Kruys A."/>
            <person name="Hutchinson M.I."/>
            <person name="Powell A.J."/>
            <person name="Barry K."/>
            <person name="Miller A.N."/>
            <person name="Grigoriev I.V."/>
            <person name="Debuchy R."/>
            <person name="Gladieux P."/>
            <person name="Thoren M.H."/>
            <person name="Johannesson H."/>
        </authorList>
    </citation>
    <scope>NUCLEOTIDE SEQUENCE</scope>
    <source>
        <strain evidence="7">SMH3391-2</strain>
    </source>
</reference>
<accession>A0AA39X6V6</accession>
<evidence type="ECO:0000256" key="5">
    <source>
        <dbReference type="SAM" id="MobiDB-lite"/>
    </source>
</evidence>
<gene>
    <name evidence="7" type="ORF">B0T17DRAFT_596971</name>
</gene>